<dbReference type="Proteomes" id="UP001553843">
    <property type="component" value="Unassembled WGS sequence"/>
</dbReference>
<dbReference type="SUPFAM" id="SSF55961">
    <property type="entry name" value="Bet v1-like"/>
    <property type="match status" value="1"/>
</dbReference>
<dbReference type="CDD" id="cd07812">
    <property type="entry name" value="SRPBCC"/>
    <property type="match status" value="1"/>
</dbReference>
<dbReference type="InterPro" id="IPR019587">
    <property type="entry name" value="Polyketide_cyclase/dehydratase"/>
</dbReference>
<protein>
    <submittedName>
        <fullName evidence="2">SRPBCC family protein</fullName>
    </submittedName>
</protein>
<comment type="caution">
    <text evidence="2">The sequence shown here is derived from an EMBL/GenBank/DDBJ whole genome shotgun (WGS) entry which is preliminary data.</text>
</comment>
<keyword evidence="3" id="KW-1185">Reference proteome</keyword>
<name>A0ABV3M6P5_9ACTN</name>
<dbReference type="RefSeq" id="WP_359646903.1">
    <property type="nucleotide sequence ID" value="NZ_JBEYRR010000008.1"/>
</dbReference>
<dbReference type="Gene3D" id="3.30.530.20">
    <property type="match status" value="1"/>
</dbReference>
<accession>A0ABV3M6P5</accession>
<dbReference type="Pfam" id="PF10604">
    <property type="entry name" value="Polyketide_cyc2"/>
    <property type="match status" value="1"/>
</dbReference>
<feature type="region of interest" description="Disordered" evidence="1">
    <location>
        <begin position="139"/>
        <end position="159"/>
    </location>
</feature>
<dbReference type="EMBL" id="JBEYRS010000025">
    <property type="protein sequence ID" value="MEW2367380.1"/>
    <property type="molecule type" value="Genomic_DNA"/>
</dbReference>
<evidence type="ECO:0000313" key="3">
    <source>
        <dbReference type="Proteomes" id="UP001553843"/>
    </source>
</evidence>
<proteinExistence type="predicted"/>
<evidence type="ECO:0000313" key="2">
    <source>
        <dbReference type="EMBL" id="MEW2367380.1"/>
    </source>
</evidence>
<reference evidence="2 3" key="1">
    <citation type="submission" date="2024-06" db="EMBL/GenBank/DDBJ databases">
        <title>The Natural Products Discovery Center: Release of the First 8490 Sequenced Strains for Exploring Actinobacteria Biosynthetic Diversity.</title>
        <authorList>
            <person name="Kalkreuter E."/>
            <person name="Kautsar S.A."/>
            <person name="Yang D."/>
            <person name="Bader C.D."/>
            <person name="Teijaro C.N."/>
            <person name="Fluegel L."/>
            <person name="Davis C.M."/>
            <person name="Simpson J.R."/>
            <person name="Lauterbach L."/>
            <person name="Steele A.D."/>
            <person name="Gui C."/>
            <person name="Meng S."/>
            <person name="Li G."/>
            <person name="Viehrig K."/>
            <person name="Ye F."/>
            <person name="Su P."/>
            <person name="Kiefer A.F."/>
            <person name="Nichols A."/>
            <person name="Cepeda A.J."/>
            <person name="Yan W."/>
            <person name="Fan B."/>
            <person name="Jiang Y."/>
            <person name="Adhikari A."/>
            <person name="Zheng C.-J."/>
            <person name="Schuster L."/>
            <person name="Cowan T.M."/>
            <person name="Smanski M.J."/>
            <person name="Chevrette M.G."/>
            <person name="De Carvalho L.P.S."/>
            <person name="Shen B."/>
        </authorList>
    </citation>
    <scope>NUCLEOTIDE SEQUENCE [LARGE SCALE GENOMIC DNA]</scope>
    <source>
        <strain evidence="2 3">NPDC047833</strain>
    </source>
</reference>
<sequence>MAVRHQLVKRPPSKVWEVLEDGHRYADWVVGTHDSRPLDTTWPAVGSRIEYTVRVGPWQVAGNTVVRHLDKPNRLELEAFSGALGTARIAIEVRPWGDHTLVIVDEHPLQGPGGVLHNAAVDALIQVRHRSMLSRLAKLVEQGEGGPRKHGSAQRTAEA</sequence>
<dbReference type="InterPro" id="IPR023393">
    <property type="entry name" value="START-like_dom_sf"/>
</dbReference>
<evidence type="ECO:0000256" key="1">
    <source>
        <dbReference type="SAM" id="MobiDB-lite"/>
    </source>
</evidence>
<gene>
    <name evidence="2" type="ORF">AB0887_36265</name>
</gene>
<organism evidence="2 3">
    <name type="scientific">Streptomyces huasconensis</name>
    <dbReference type="NCBI Taxonomy" id="1854574"/>
    <lineage>
        <taxon>Bacteria</taxon>
        <taxon>Bacillati</taxon>
        <taxon>Actinomycetota</taxon>
        <taxon>Actinomycetes</taxon>
        <taxon>Kitasatosporales</taxon>
        <taxon>Streptomycetaceae</taxon>
        <taxon>Streptomyces</taxon>
    </lineage>
</organism>